<dbReference type="STRING" id="71784.A0A1Y2ACD0"/>
<reference evidence="2 3" key="1">
    <citation type="submission" date="2016-07" db="EMBL/GenBank/DDBJ databases">
        <title>Pervasive Adenine N6-methylation of Active Genes in Fungi.</title>
        <authorList>
            <consortium name="DOE Joint Genome Institute"/>
            <person name="Mondo S.J."/>
            <person name="Dannebaum R.O."/>
            <person name="Kuo R.C."/>
            <person name="Labutti K."/>
            <person name="Haridas S."/>
            <person name="Kuo A."/>
            <person name="Salamov A."/>
            <person name="Ahrendt S.R."/>
            <person name="Lipzen A."/>
            <person name="Sullivan W."/>
            <person name="Andreopoulos W.B."/>
            <person name="Clum A."/>
            <person name="Lindquist E."/>
            <person name="Daum C."/>
            <person name="Ramamoorthy G.K."/>
            <person name="Gryganskyi A."/>
            <person name="Culley D."/>
            <person name="Magnuson J.K."/>
            <person name="James T.Y."/>
            <person name="O'Malley M.A."/>
            <person name="Stajich J.E."/>
            <person name="Spatafora J.W."/>
            <person name="Visel A."/>
            <person name="Grigoriev I.V."/>
        </authorList>
    </citation>
    <scope>NUCLEOTIDE SEQUENCE [LARGE SCALE GENOMIC DNA]</scope>
    <source>
        <strain evidence="2 3">68-887.2</strain>
    </source>
</reference>
<dbReference type="AlphaFoldDB" id="A0A1Y2ACD0"/>
<dbReference type="InParanoid" id="A0A1Y2ACD0"/>
<feature type="region of interest" description="Disordered" evidence="1">
    <location>
        <begin position="34"/>
        <end position="53"/>
    </location>
</feature>
<evidence type="ECO:0000313" key="2">
    <source>
        <dbReference type="EMBL" id="ORY20166.1"/>
    </source>
</evidence>
<dbReference type="Proteomes" id="UP000193986">
    <property type="component" value="Unassembled WGS sequence"/>
</dbReference>
<protein>
    <submittedName>
        <fullName evidence="2">Uncharacterized protein</fullName>
    </submittedName>
</protein>
<evidence type="ECO:0000313" key="3">
    <source>
        <dbReference type="Proteomes" id="UP000193986"/>
    </source>
</evidence>
<evidence type="ECO:0000256" key="1">
    <source>
        <dbReference type="SAM" id="MobiDB-lite"/>
    </source>
</evidence>
<gene>
    <name evidence="2" type="ORF">BCR39DRAFT_475114</name>
</gene>
<comment type="caution">
    <text evidence="2">The sequence shown here is derived from an EMBL/GenBank/DDBJ whole genome shotgun (WGS) entry which is preliminary data.</text>
</comment>
<sequence>LVGAQKAGKSHTQIAKILDLPPASVSTTLRCYKSTGSVDSQPRSGRPKALTKHDARQVLSDITNHPWQTWKELGARHGVSSSTAAKATHSEGDNKRVAHSKPFLSQEQMRMHLR</sequence>
<dbReference type="InterPro" id="IPR036388">
    <property type="entry name" value="WH-like_DNA-bd_sf"/>
</dbReference>
<feature type="non-terminal residue" evidence="2">
    <location>
        <position position="1"/>
    </location>
</feature>
<accession>A0A1Y2ACD0</accession>
<feature type="region of interest" description="Disordered" evidence="1">
    <location>
        <begin position="78"/>
        <end position="114"/>
    </location>
</feature>
<keyword evidence="3" id="KW-1185">Reference proteome</keyword>
<organism evidence="2 3">
    <name type="scientific">Naematelia encephala</name>
    <dbReference type="NCBI Taxonomy" id="71784"/>
    <lineage>
        <taxon>Eukaryota</taxon>
        <taxon>Fungi</taxon>
        <taxon>Dikarya</taxon>
        <taxon>Basidiomycota</taxon>
        <taxon>Agaricomycotina</taxon>
        <taxon>Tremellomycetes</taxon>
        <taxon>Tremellales</taxon>
        <taxon>Naemateliaceae</taxon>
        <taxon>Naematelia</taxon>
    </lineage>
</organism>
<name>A0A1Y2ACD0_9TREE</name>
<dbReference type="SUPFAM" id="SSF46689">
    <property type="entry name" value="Homeodomain-like"/>
    <property type="match status" value="1"/>
</dbReference>
<dbReference type="Gene3D" id="1.10.10.10">
    <property type="entry name" value="Winged helix-like DNA-binding domain superfamily/Winged helix DNA-binding domain"/>
    <property type="match status" value="1"/>
</dbReference>
<dbReference type="OrthoDB" id="2431447at2759"/>
<dbReference type="InterPro" id="IPR009057">
    <property type="entry name" value="Homeodomain-like_sf"/>
</dbReference>
<proteinExistence type="predicted"/>
<feature type="compositionally biased region" description="Polar residues" evidence="1">
    <location>
        <begin position="34"/>
        <end position="43"/>
    </location>
</feature>
<dbReference type="EMBL" id="MCFC01000147">
    <property type="protein sequence ID" value="ORY20166.1"/>
    <property type="molecule type" value="Genomic_DNA"/>
</dbReference>